<feature type="compositionally biased region" description="Basic and acidic residues" evidence="1">
    <location>
        <begin position="146"/>
        <end position="157"/>
    </location>
</feature>
<feature type="compositionally biased region" description="Acidic residues" evidence="1">
    <location>
        <begin position="226"/>
        <end position="236"/>
    </location>
</feature>
<feature type="region of interest" description="Disordered" evidence="1">
    <location>
        <begin position="146"/>
        <end position="170"/>
    </location>
</feature>
<dbReference type="AlphaFoldDB" id="A0A2R5GKS7"/>
<dbReference type="EMBL" id="BEYU01000049">
    <property type="protein sequence ID" value="GBG28881.1"/>
    <property type="molecule type" value="Genomic_DNA"/>
</dbReference>
<feature type="region of interest" description="Disordered" evidence="1">
    <location>
        <begin position="69"/>
        <end position="108"/>
    </location>
</feature>
<protein>
    <submittedName>
        <fullName evidence="2">Uncharacterized protein</fullName>
    </submittedName>
</protein>
<feature type="region of interest" description="Disordered" evidence="1">
    <location>
        <begin position="225"/>
        <end position="257"/>
    </location>
</feature>
<dbReference type="InParanoid" id="A0A2R5GKS7"/>
<evidence type="ECO:0000313" key="3">
    <source>
        <dbReference type="Proteomes" id="UP000241890"/>
    </source>
</evidence>
<name>A0A2R5GKS7_9STRA</name>
<proteinExistence type="predicted"/>
<keyword evidence="3" id="KW-1185">Reference proteome</keyword>
<evidence type="ECO:0000313" key="2">
    <source>
        <dbReference type="EMBL" id="GBG28881.1"/>
    </source>
</evidence>
<accession>A0A2R5GKS7</accession>
<gene>
    <name evidence="2" type="ORF">FCC1311_051022</name>
</gene>
<evidence type="ECO:0000256" key="1">
    <source>
        <dbReference type="SAM" id="MobiDB-lite"/>
    </source>
</evidence>
<comment type="caution">
    <text evidence="2">The sequence shown here is derived from an EMBL/GenBank/DDBJ whole genome shotgun (WGS) entry which is preliminary data.</text>
</comment>
<organism evidence="2 3">
    <name type="scientific">Hondaea fermentalgiana</name>
    <dbReference type="NCBI Taxonomy" id="2315210"/>
    <lineage>
        <taxon>Eukaryota</taxon>
        <taxon>Sar</taxon>
        <taxon>Stramenopiles</taxon>
        <taxon>Bigyra</taxon>
        <taxon>Labyrinthulomycetes</taxon>
        <taxon>Thraustochytrida</taxon>
        <taxon>Thraustochytriidae</taxon>
        <taxon>Hondaea</taxon>
    </lineage>
</organism>
<dbReference type="Proteomes" id="UP000241890">
    <property type="component" value="Unassembled WGS sequence"/>
</dbReference>
<reference evidence="2 3" key="1">
    <citation type="submission" date="2017-12" db="EMBL/GenBank/DDBJ databases">
        <title>Sequencing, de novo assembly and annotation of complete genome of a new Thraustochytrid species, strain FCC1311.</title>
        <authorList>
            <person name="Sedici K."/>
            <person name="Godart F."/>
            <person name="Aiese Cigliano R."/>
            <person name="Sanseverino W."/>
            <person name="Barakat M."/>
            <person name="Ortet P."/>
            <person name="Marechal E."/>
            <person name="Cagnac O."/>
            <person name="Amato A."/>
        </authorList>
    </citation>
    <scope>NUCLEOTIDE SEQUENCE [LARGE SCALE GENOMIC DNA]</scope>
</reference>
<sequence>MFVVSPIVFVAGVRSGQVDRNLLDKMGVASFLEDAGILKKRPIAKPKLGFLAGIFSSPEASFAGDASAMQIKKSHQAQSRAQRHRQDGDGLGTTNGGRDPVAGAPDDDVVVDPNVLAVAQDWLVGMIERVQTNVKHHVLSAFASEDGKSDAGTEKNAGHQASASSASSDVLLTEEDADAVITVEQVQEELAALWKTQQEMFDVFRDQLSQVSIASVLSQHRAAPAMDDDEEDFGFEDDARSHRRSRKSSGSHVKAHTPHEVRTAIERQRAAEEMGRLKVRSSGPVLGVRDMLRGEGLPYDPQIPWASI</sequence>
<feature type="compositionally biased region" description="Basic residues" evidence="1">
    <location>
        <begin position="241"/>
        <end position="256"/>
    </location>
</feature>